<dbReference type="AlphaFoldDB" id="W7X5S4"/>
<proteinExistence type="predicted"/>
<dbReference type="KEGG" id="tet:TTHERM_000756079"/>
<keyword evidence="3" id="KW-1185">Reference proteome</keyword>
<dbReference type="Proteomes" id="UP000009168">
    <property type="component" value="Unassembled WGS sequence"/>
</dbReference>
<gene>
    <name evidence="2" type="ORF">TTHERM_000756079</name>
</gene>
<reference evidence="3" key="1">
    <citation type="journal article" date="2006" name="PLoS Biol.">
        <title>Macronuclear genome sequence of the ciliate Tetrahymena thermophila, a model eukaryote.</title>
        <authorList>
            <person name="Eisen J.A."/>
            <person name="Coyne R.S."/>
            <person name="Wu M."/>
            <person name="Wu D."/>
            <person name="Thiagarajan M."/>
            <person name="Wortman J.R."/>
            <person name="Badger J.H."/>
            <person name="Ren Q."/>
            <person name="Amedeo P."/>
            <person name="Jones K.M."/>
            <person name="Tallon L.J."/>
            <person name="Delcher A.L."/>
            <person name="Salzberg S.L."/>
            <person name="Silva J.C."/>
            <person name="Haas B.J."/>
            <person name="Majoros W.H."/>
            <person name="Farzad M."/>
            <person name="Carlton J.M."/>
            <person name="Smith R.K. Jr."/>
            <person name="Garg J."/>
            <person name="Pearlman R.E."/>
            <person name="Karrer K.M."/>
            <person name="Sun L."/>
            <person name="Manning G."/>
            <person name="Elde N.C."/>
            <person name="Turkewitz A.P."/>
            <person name="Asai D.J."/>
            <person name="Wilkes D.E."/>
            <person name="Wang Y."/>
            <person name="Cai H."/>
            <person name="Collins K."/>
            <person name="Stewart B.A."/>
            <person name="Lee S.R."/>
            <person name="Wilamowska K."/>
            <person name="Weinberg Z."/>
            <person name="Ruzzo W.L."/>
            <person name="Wloga D."/>
            <person name="Gaertig J."/>
            <person name="Frankel J."/>
            <person name="Tsao C.-C."/>
            <person name="Gorovsky M.A."/>
            <person name="Keeling P.J."/>
            <person name="Waller R.F."/>
            <person name="Patron N.J."/>
            <person name="Cherry J.M."/>
            <person name="Stover N.A."/>
            <person name="Krieger C.J."/>
            <person name="del Toro C."/>
            <person name="Ryder H.F."/>
            <person name="Williamson S.C."/>
            <person name="Barbeau R.A."/>
            <person name="Hamilton E.P."/>
            <person name="Orias E."/>
        </authorList>
    </citation>
    <scope>NUCLEOTIDE SEQUENCE [LARGE SCALE GENOMIC DNA]</scope>
    <source>
        <strain evidence="3">SB210</strain>
    </source>
</reference>
<dbReference type="GeneID" id="24440534"/>
<accession>W7X5S4</accession>
<dbReference type="EMBL" id="GG662437">
    <property type="protein sequence ID" value="EWS71713.1"/>
    <property type="molecule type" value="Genomic_DNA"/>
</dbReference>
<keyword evidence="1" id="KW-0175">Coiled coil</keyword>
<feature type="coiled-coil region" evidence="1">
    <location>
        <begin position="388"/>
        <end position="420"/>
    </location>
</feature>
<evidence type="ECO:0000313" key="3">
    <source>
        <dbReference type="Proteomes" id="UP000009168"/>
    </source>
</evidence>
<dbReference type="RefSeq" id="XP_012655754.1">
    <property type="nucleotide sequence ID" value="XM_012800300.1"/>
</dbReference>
<name>W7X5S4_TETTS</name>
<evidence type="ECO:0000256" key="1">
    <source>
        <dbReference type="SAM" id="Coils"/>
    </source>
</evidence>
<dbReference type="InParanoid" id="W7X5S4"/>
<evidence type="ECO:0000313" key="2">
    <source>
        <dbReference type="EMBL" id="EWS71713.1"/>
    </source>
</evidence>
<protein>
    <submittedName>
        <fullName evidence="2">Uncharacterized protein</fullName>
    </submittedName>
</protein>
<organism evidence="2 3">
    <name type="scientific">Tetrahymena thermophila (strain SB210)</name>
    <dbReference type="NCBI Taxonomy" id="312017"/>
    <lineage>
        <taxon>Eukaryota</taxon>
        <taxon>Sar</taxon>
        <taxon>Alveolata</taxon>
        <taxon>Ciliophora</taxon>
        <taxon>Intramacronucleata</taxon>
        <taxon>Oligohymenophorea</taxon>
        <taxon>Hymenostomatida</taxon>
        <taxon>Tetrahymenina</taxon>
        <taxon>Tetrahymenidae</taxon>
        <taxon>Tetrahymena</taxon>
    </lineage>
</organism>
<sequence length="432" mass="51713">MFETEDNKYFMEVEAQSSQKTQQQQYMIAHDEMKYNLRSKNKDSNVECNQIEDTKSDNYQIAKCQKKIVKDKENVSKKRYKKVSWIKIEYPLNFEFIYPLVGHVVVDISTQDKVYVKNQIKQVEQNCNNFTIYSDSIESLAKFGFLIHIFENSQSQIKLQYSILLKKYQDVVIQQVNLLDQLKKEMKTPQFQQLVQDRKKFKLQFIQTYVKENFTDEDFYVICNVGTNFQSKSSNVESICFSKSYSSLLGLSEEQVQSMYLRNSFPFLVLSQKGREQLSMQYLQCYLQQDQKQPVVIKDFEVKTFDGLSLFCNNKKYLVQVPYPQQLRHPKLDQLHALMDNINVQTVDIDQCHLRYIIENRSNKKQIRYQDFEYSLMSSIFMEKFYPKKLLEIEKQEQSQEKEEILQEQIQNLIQQQEQKRCSYKNLIFDQF</sequence>